<dbReference type="PANTHER" id="PTHR30252:SF0">
    <property type="entry name" value="PEPTIDE TRANSPORTER CSTA"/>
    <property type="match status" value="1"/>
</dbReference>
<dbReference type="InterPro" id="IPR003706">
    <property type="entry name" value="CstA_N"/>
</dbReference>
<feature type="domain" description="CstA N-terminal" evidence="7">
    <location>
        <begin position="4"/>
        <end position="384"/>
    </location>
</feature>
<evidence type="ECO:0000256" key="1">
    <source>
        <dbReference type="ARBA" id="ARBA00004651"/>
    </source>
</evidence>
<dbReference type="RefSeq" id="WP_099324926.1">
    <property type="nucleotide sequence ID" value="NZ_LT934425.1"/>
</dbReference>
<dbReference type="EMBL" id="LT934425">
    <property type="protein sequence ID" value="SOH04200.1"/>
    <property type="molecule type" value="Genomic_DNA"/>
</dbReference>
<evidence type="ECO:0000256" key="3">
    <source>
        <dbReference type="ARBA" id="ARBA00022475"/>
    </source>
</evidence>
<keyword evidence="4" id="KW-0812">Transmembrane</keyword>
<evidence type="ECO:0000256" key="4">
    <source>
        <dbReference type="ARBA" id="ARBA00022692"/>
    </source>
</evidence>
<dbReference type="GO" id="GO:0009267">
    <property type="term" value="P:cellular response to starvation"/>
    <property type="evidence" value="ECO:0007669"/>
    <property type="project" value="InterPro"/>
</dbReference>
<keyword evidence="6" id="KW-0472">Membrane</keyword>
<evidence type="ECO:0000256" key="2">
    <source>
        <dbReference type="ARBA" id="ARBA00007755"/>
    </source>
</evidence>
<name>A0A2C9CES9_KUEST</name>
<reference evidence="9" key="1">
    <citation type="submission" date="2017-10" db="EMBL/GenBank/DDBJ databases">
        <authorList>
            <person name="Frank J."/>
        </authorList>
    </citation>
    <scope>NUCLEOTIDE SEQUENCE [LARGE SCALE GENOMIC DNA]</scope>
</reference>
<evidence type="ECO:0000256" key="6">
    <source>
        <dbReference type="ARBA" id="ARBA00023136"/>
    </source>
</evidence>
<protein>
    <recommendedName>
        <fullName evidence="7">CstA N-terminal domain-containing protein</fullName>
    </recommendedName>
</protein>
<keyword evidence="3" id="KW-1003">Cell membrane</keyword>
<dbReference type="Proteomes" id="UP000221734">
    <property type="component" value="Chromosome Kuenenia_stuttgartiensis_MBR1"/>
</dbReference>
<evidence type="ECO:0000259" key="7">
    <source>
        <dbReference type="Pfam" id="PF02554"/>
    </source>
</evidence>
<comment type="subcellular location">
    <subcellularLocation>
        <location evidence="1">Cell membrane</location>
        <topology evidence="1">Multi-pass membrane protein</topology>
    </subcellularLocation>
</comment>
<dbReference type="Pfam" id="PF02554">
    <property type="entry name" value="CstA"/>
    <property type="match status" value="2"/>
</dbReference>
<evidence type="ECO:0000313" key="8">
    <source>
        <dbReference type="EMBL" id="SOH04200.1"/>
    </source>
</evidence>
<dbReference type="GO" id="GO:0005886">
    <property type="term" value="C:plasma membrane"/>
    <property type="evidence" value="ECO:0007669"/>
    <property type="project" value="UniProtKB-SubCell"/>
</dbReference>
<dbReference type="PANTHER" id="PTHR30252">
    <property type="entry name" value="INNER MEMBRANE PEPTIDE TRANSPORTER"/>
    <property type="match status" value="1"/>
</dbReference>
<feature type="domain" description="CstA N-terminal" evidence="7">
    <location>
        <begin position="392"/>
        <end position="531"/>
    </location>
</feature>
<dbReference type="AlphaFoldDB" id="A0A2C9CES9"/>
<keyword evidence="5" id="KW-1133">Transmembrane helix</keyword>
<gene>
    <name evidence="8" type="primary">cstA</name>
    <name evidence="8" type="ORF">KSMBR1_1701</name>
</gene>
<organism evidence="8 9">
    <name type="scientific">Kuenenia stuttgartiensis</name>
    <dbReference type="NCBI Taxonomy" id="174633"/>
    <lineage>
        <taxon>Bacteria</taxon>
        <taxon>Pseudomonadati</taxon>
        <taxon>Planctomycetota</taxon>
        <taxon>Candidatus Brocadiia</taxon>
        <taxon>Candidatus Brocadiales</taxon>
        <taxon>Candidatus Brocadiaceae</taxon>
        <taxon>Candidatus Kuenenia</taxon>
    </lineage>
</organism>
<dbReference type="OrthoDB" id="9761224at2"/>
<dbReference type="KEGG" id="kst:KSMBR1_1701"/>
<keyword evidence="9" id="KW-1185">Reference proteome</keyword>
<evidence type="ECO:0000256" key="5">
    <source>
        <dbReference type="ARBA" id="ARBA00022989"/>
    </source>
</evidence>
<proteinExistence type="inferred from homology"/>
<evidence type="ECO:0000313" key="9">
    <source>
        <dbReference type="Proteomes" id="UP000221734"/>
    </source>
</evidence>
<sequence length="581" mass="63431">MNPIFILCISVVCFLLAGRFYSRFVSNTLGVDSGRKTPAVEINDGRDYVPTATPIVFAHHFAAIAGAGPIIGPVMALIYGWGPAWLWILLGGIFFGAVHDFSALFISVREGGKSIGEIARKSFGPAAFVMIISFAIVMLVLVNATFLNASATALTSIIDSTHIGLSKDQKFFRWADEAGGKVLIGGIASMSVIIVTVFAPLMGYLYIKRNVSVIKCALFAIFICIVSVAAGIYMPITMEPKHWMFLISLYTIVAAGVPVWLFLQSRDFINVHLLYIGLILLFLGIIASGIRGVEVNFPANNMKEGALYLGFLWPGLFITIACGAISGFHALCAGGTTAKQIKSEGAAHTVGYYGMLLESFLALCVIITVIMGLDMVQYKQLVFPSEESGFKCNPILTFALALGRSLHIGLGLPLPLGILFGMLLLEGFVITTLDTSVRLNRYLFEELWRTVFQRTPKMLGYYWVNSGMAVGLMIGLAYKNTVSNIWLIFGTSNQLLAAFTLIIISFWLLSKRRNLWLTAIPAVFMIITTLTMLVGMLVHQFIPKGNVPLIIADVVLLGLSFGIIWVAVKTLLNYRKTIVTI</sequence>
<dbReference type="InterPro" id="IPR051605">
    <property type="entry name" value="CstA"/>
</dbReference>
<accession>A0A2C9CES9</accession>
<comment type="similarity">
    <text evidence="2">Belongs to the peptide transporter carbon starvation (CstA) (TC 2.A.114) family.</text>
</comment>